<feature type="domain" description="SET" evidence="2">
    <location>
        <begin position="606"/>
        <end position="739"/>
    </location>
</feature>
<dbReference type="Pfam" id="PF00856">
    <property type="entry name" value="SET"/>
    <property type="match status" value="1"/>
</dbReference>
<feature type="non-terminal residue" evidence="3">
    <location>
        <position position="755"/>
    </location>
</feature>
<evidence type="ECO:0000256" key="1">
    <source>
        <dbReference type="SAM" id="MobiDB-lite"/>
    </source>
</evidence>
<dbReference type="SUPFAM" id="SSF82199">
    <property type="entry name" value="SET domain"/>
    <property type="match status" value="1"/>
</dbReference>
<organism evidence="3 4">
    <name type="scientific">Polypterus senegalus</name>
    <name type="common">Senegal bichir</name>
    <dbReference type="NCBI Taxonomy" id="55291"/>
    <lineage>
        <taxon>Eukaryota</taxon>
        <taxon>Metazoa</taxon>
        <taxon>Chordata</taxon>
        <taxon>Craniata</taxon>
        <taxon>Vertebrata</taxon>
        <taxon>Euteleostomi</taxon>
        <taxon>Actinopterygii</taxon>
        <taxon>Polypteriformes</taxon>
        <taxon>Polypteridae</taxon>
        <taxon>Polypterus</taxon>
    </lineage>
</organism>
<gene>
    <name evidence="3" type="primary">Kmt5a_3</name>
    <name evidence="3" type="ORF">GTO96_0017598</name>
</gene>
<dbReference type="AlphaFoldDB" id="A0A8X7XK62"/>
<feature type="compositionally biased region" description="Polar residues" evidence="1">
    <location>
        <begin position="38"/>
        <end position="63"/>
    </location>
</feature>
<evidence type="ECO:0000259" key="2">
    <source>
        <dbReference type="PROSITE" id="PS50280"/>
    </source>
</evidence>
<sequence length="755" mass="87223">MMEFLKKSGLYIHNVPPAFRSSKPMEVASAPGSAELVQPSTSSIAAPAPVSSQEPQPSTSGTSAPALEECQVEEDDVEYDPLNQDTGVPKWTTEVRKKMVRLGLYQKHSSYRPLIMDFARYLKGEHQMRNCKQECDNVCRFLFYMDKNEANINFIHDIEKTRAYFRKLNRAGLTFQTIMNYMKSVKRFTTFILWQTNFTLQNPEKHSKIKMYMDHFSLMQKTFSKQVAKEIAAKRYRQMNADLPTPRECHLIFKVSKRDFLSVISKLLCDEPTSREEHQLVLYYLEAVIVLGHLQRPGVVKNMTVSEWVNRKEQLLKVGYKEKRFAIIGVKEHKTSIKQMATLALNEEEEQWFDLYFVKIRKIYVKELQAEDDPSNRFFLSTTGNPIYNPCNDLNRLHRKYKIKEITAGVARRVLETAAKRFCNDIEKSSVADYLAHSNATAEKHYRLARPDTIARGKLIIQNLMCESSSECETTSARNRGDAAVFFNEKEEQQAYENLVIKFPVTLDGEVPKKKKRKVLTGMHHRMCCDRWRAEQEALRCQHILSSFCRRQPTLHRIEKRISQQVWTTNIPSATKIHDMWKPEGSMEDIPQDKYIQRYVSSQKWKGLAVCDNIPGKGRGVYTSRRFQKGEVVCDYHGRNISRKEGKIKMKDVEAGEMGYLYFCKNSRQEAFCIDAQTSPCPCHLDLETFGRLINHSSKRANLQPHCFTIDTGEGPRDVVLFIANKDIGANKELLFDYGVKKKSFKGEGMDLDGI</sequence>
<feature type="region of interest" description="Disordered" evidence="1">
    <location>
        <begin position="21"/>
        <end position="65"/>
    </location>
</feature>
<keyword evidence="3" id="KW-0489">Methyltransferase</keyword>
<accession>A0A8X7XK62</accession>
<dbReference type="GO" id="GO:0008168">
    <property type="term" value="F:methyltransferase activity"/>
    <property type="evidence" value="ECO:0007669"/>
    <property type="project" value="UniProtKB-KW"/>
</dbReference>
<proteinExistence type="predicted"/>
<dbReference type="PANTHER" id="PTHR47306:SF2">
    <property type="entry name" value="CORE-BINDING (CB) DOMAIN-CONTAINING PROTEIN"/>
    <property type="match status" value="1"/>
</dbReference>
<evidence type="ECO:0000313" key="3">
    <source>
        <dbReference type="EMBL" id="KAG2468804.1"/>
    </source>
</evidence>
<dbReference type="GO" id="GO:0032259">
    <property type="term" value="P:methylation"/>
    <property type="evidence" value="ECO:0007669"/>
    <property type="project" value="UniProtKB-KW"/>
</dbReference>
<evidence type="ECO:0000313" key="4">
    <source>
        <dbReference type="Proteomes" id="UP000886611"/>
    </source>
</evidence>
<comment type="caution">
    <text evidence="3">The sequence shown here is derived from an EMBL/GenBank/DDBJ whole genome shotgun (WGS) entry which is preliminary data.</text>
</comment>
<dbReference type="Gene3D" id="2.170.270.10">
    <property type="entry name" value="SET domain"/>
    <property type="match status" value="1"/>
</dbReference>
<dbReference type="InterPro" id="IPR046341">
    <property type="entry name" value="SET_dom_sf"/>
</dbReference>
<dbReference type="PROSITE" id="PS50280">
    <property type="entry name" value="SET"/>
    <property type="match status" value="1"/>
</dbReference>
<reference evidence="3 4" key="1">
    <citation type="journal article" date="2021" name="Cell">
        <title>Tracing the genetic footprints of vertebrate landing in non-teleost ray-finned fishes.</title>
        <authorList>
            <person name="Bi X."/>
            <person name="Wang K."/>
            <person name="Yang L."/>
            <person name="Pan H."/>
            <person name="Jiang H."/>
            <person name="Wei Q."/>
            <person name="Fang M."/>
            <person name="Yu H."/>
            <person name="Zhu C."/>
            <person name="Cai Y."/>
            <person name="He Y."/>
            <person name="Gan X."/>
            <person name="Zeng H."/>
            <person name="Yu D."/>
            <person name="Zhu Y."/>
            <person name="Jiang H."/>
            <person name="Qiu Q."/>
            <person name="Yang H."/>
            <person name="Zhang Y.E."/>
            <person name="Wang W."/>
            <person name="Zhu M."/>
            <person name="He S."/>
            <person name="Zhang G."/>
        </authorList>
    </citation>
    <scope>NUCLEOTIDE SEQUENCE [LARGE SCALE GENOMIC DNA]</scope>
    <source>
        <strain evidence="3">Bchr_013</strain>
    </source>
</reference>
<name>A0A8X7XK62_POLSE</name>
<dbReference type="PANTHER" id="PTHR47306">
    <property type="entry name" value="SI:CH211-178J18.4-RELATED"/>
    <property type="match status" value="1"/>
</dbReference>
<feature type="non-terminal residue" evidence="3">
    <location>
        <position position="1"/>
    </location>
</feature>
<keyword evidence="3" id="KW-0808">Transferase</keyword>
<protein>
    <submittedName>
        <fullName evidence="3">KMT5A methyltransferase</fullName>
    </submittedName>
</protein>
<dbReference type="Proteomes" id="UP000886611">
    <property type="component" value="Unassembled WGS sequence"/>
</dbReference>
<dbReference type="SMART" id="SM00317">
    <property type="entry name" value="SET"/>
    <property type="match status" value="1"/>
</dbReference>
<dbReference type="InterPro" id="IPR001214">
    <property type="entry name" value="SET_dom"/>
</dbReference>
<keyword evidence="4" id="KW-1185">Reference proteome</keyword>
<dbReference type="EMBL" id="JAATIS010000295">
    <property type="protein sequence ID" value="KAG2468804.1"/>
    <property type="molecule type" value="Genomic_DNA"/>
</dbReference>